<protein>
    <submittedName>
        <fullName evidence="1">Uncharacterized protein</fullName>
    </submittedName>
</protein>
<reference evidence="1" key="1">
    <citation type="submission" date="2021-02" db="EMBL/GenBank/DDBJ databases">
        <title>Infant gut strain persistence is associated with maternal origin, phylogeny, and functional potential including surface adhesion and iron acquisition.</title>
        <authorList>
            <person name="Lou Y.C."/>
        </authorList>
    </citation>
    <scope>NUCLEOTIDE SEQUENCE</scope>
    <source>
        <strain evidence="1">L2_039_000G1_dasL2_039_000G1_maxbin2.maxbin.077</strain>
    </source>
</reference>
<comment type="caution">
    <text evidence="1">The sequence shown here is derived from an EMBL/GenBank/DDBJ whole genome shotgun (WGS) entry which is preliminary data.</text>
</comment>
<evidence type="ECO:0000313" key="2">
    <source>
        <dbReference type="Proteomes" id="UP000811365"/>
    </source>
</evidence>
<organism evidence="1 2">
    <name type="scientific">Faecalibacterium prausnitzii</name>
    <dbReference type="NCBI Taxonomy" id="853"/>
    <lineage>
        <taxon>Bacteria</taxon>
        <taxon>Bacillati</taxon>
        <taxon>Bacillota</taxon>
        <taxon>Clostridia</taxon>
        <taxon>Eubacteriales</taxon>
        <taxon>Oscillospiraceae</taxon>
        <taxon>Faecalibacterium</taxon>
    </lineage>
</organism>
<proteinExistence type="predicted"/>
<dbReference type="Proteomes" id="UP000811365">
    <property type="component" value="Unassembled WGS sequence"/>
</dbReference>
<gene>
    <name evidence="1" type="ORF">KH315_06365</name>
</gene>
<evidence type="ECO:0000313" key="1">
    <source>
        <dbReference type="EMBL" id="MBS6621774.1"/>
    </source>
</evidence>
<accession>A0A9E1GK28</accession>
<sequence length="118" mass="12412">MANTVLAGDYSGLISFKGDKKGLLITENKFFGAKKTFINKTTVDHYELVMQEGNSSMGSGVARGAVGAALFGGIGAIAGANSAKKNSDYTVSIIFKDGTKALCSLDADNYKALVRIMY</sequence>
<dbReference type="EMBL" id="JAGZYH010000019">
    <property type="protein sequence ID" value="MBS6621774.1"/>
    <property type="molecule type" value="Genomic_DNA"/>
</dbReference>
<name>A0A9E1GK28_9FIRM</name>
<dbReference type="AlphaFoldDB" id="A0A9E1GK28"/>